<feature type="compositionally biased region" description="Low complexity" evidence="1">
    <location>
        <begin position="177"/>
        <end position="192"/>
    </location>
</feature>
<dbReference type="AlphaFoldDB" id="A0AAD6YFK2"/>
<sequence length="460" mass="49444">MDEDPPVCGPERDCDEWSCDIDAGGTEASAPEYHSPGSVAPACTKRAGCLCSDDACSSESPASAFERSSYFRERQPERPPRPRRSSLRQQTASATRQTGSLFLGQAQPWRGAACTRTQSTRRPSDVNISDGKDKQDEAGAGRRREVARKGPRPGVHWARTRGRTSAAAACARERRGFGALPSGGSRRSSTAHAARRPAAELPAGEISRTSMLAAVAYRMVVLAPRAFPAATYVPGRRRAHDARGEGGGGGPGPRRGQCGHPCSDASPLRASSVSGHAGIPPVDPVGLIFHGGGHRQDPRQPGIGYDPRGPAGRVKMAKKLPNRRCDGWVKVLHFGKVRGPLGKKGWSGQGLPSDYHRPSASGRLMRRYLLLGITGTQMSYIWKPETFNLELIQKWIGKGKKATTETREKGLRYRLGKNGRFGTAGGKSWVKAMPERAQKCRVKPAQSGLGHHSGLSGVLR</sequence>
<gene>
    <name evidence="2" type="ORF">GGX14DRAFT_390370</name>
</gene>
<feature type="region of interest" description="Disordered" evidence="1">
    <location>
        <begin position="236"/>
        <end position="276"/>
    </location>
</feature>
<accession>A0AAD6YFK2</accession>
<evidence type="ECO:0000313" key="3">
    <source>
        <dbReference type="Proteomes" id="UP001219525"/>
    </source>
</evidence>
<comment type="caution">
    <text evidence="2">The sequence shown here is derived from an EMBL/GenBank/DDBJ whole genome shotgun (WGS) entry which is preliminary data.</text>
</comment>
<feature type="compositionally biased region" description="Low complexity" evidence="1">
    <location>
        <begin position="447"/>
        <end position="460"/>
    </location>
</feature>
<dbReference type="Proteomes" id="UP001219525">
    <property type="component" value="Unassembled WGS sequence"/>
</dbReference>
<evidence type="ECO:0000256" key="1">
    <source>
        <dbReference type="SAM" id="MobiDB-lite"/>
    </source>
</evidence>
<name>A0AAD6YFK2_9AGAR</name>
<proteinExistence type="predicted"/>
<evidence type="ECO:0000313" key="2">
    <source>
        <dbReference type="EMBL" id="KAJ7218599.1"/>
    </source>
</evidence>
<dbReference type="EMBL" id="JARJCW010000012">
    <property type="protein sequence ID" value="KAJ7218599.1"/>
    <property type="molecule type" value="Genomic_DNA"/>
</dbReference>
<keyword evidence="3" id="KW-1185">Reference proteome</keyword>
<feature type="region of interest" description="Disordered" evidence="1">
    <location>
        <begin position="52"/>
        <end position="200"/>
    </location>
</feature>
<protein>
    <submittedName>
        <fullName evidence="2">Uncharacterized protein</fullName>
    </submittedName>
</protein>
<organism evidence="2 3">
    <name type="scientific">Mycena pura</name>
    <dbReference type="NCBI Taxonomy" id="153505"/>
    <lineage>
        <taxon>Eukaryota</taxon>
        <taxon>Fungi</taxon>
        <taxon>Dikarya</taxon>
        <taxon>Basidiomycota</taxon>
        <taxon>Agaricomycotina</taxon>
        <taxon>Agaricomycetes</taxon>
        <taxon>Agaricomycetidae</taxon>
        <taxon>Agaricales</taxon>
        <taxon>Marasmiineae</taxon>
        <taxon>Mycenaceae</taxon>
        <taxon>Mycena</taxon>
    </lineage>
</organism>
<feature type="compositionally biased region" description="Basic and acidic residues" evidence="1">
    <location>
        <begin position="130"/>
        <end position="148"/>
    </location>
</feature>
<reference evidence="2" key="1">
    <citation type="submission" date="2023-03" db="EMBL/GenBank/DDBJ databases">
        <title>Massive genome expansion in bonnet fungi (Mycena s.s.) driven by repeated elements and novel gene families across ecological guilds.</title>
        <authorList>
            <consortium name="Lawrence Berkeley National Laboratory"/>
            <person name="Harder C.B."/>
            <person name="Miyauchi S."/>
            <person name="Viragh M."/>
            <person name="Kuo A."/>
            <person name="Thoen E."/>
            <person name="Andreopoulos B."/>
            <person name="Lu D."/>
            <person name="Skrede I."/>
            <person name="Drula E."/>
            <person name="Henrissat B."/>
            <person name="Morin E."/>
            <person name="Kohler A."/>
            <person name="Barry K."/>
            <person name="LaButti K."/>
            <person name="Morin E."/>
            <person name="Salamov A."/>
            <person name="Lipzen A."/>
            <person name="Mereny Z."/>
            <person name="Hegedus B."/>
            <person name="Baldrian P."/>
            <person name="Stursova M."/>
            <person name="Weitz H."/>
            <person name="Taylor A."/>
            <person name="Grigoriev I.V."/>
            <person name="Nagy L.G."/>
            <person name="Martin F."/>
            <person name="Kauserud H."/>
        </authorList>
    </citation>
    <scope>NUCLEOTIDE SEQUENCE</scope>
    <source>
        <strain evidence="2">9144</strain>
    </source>
</reference>
<feature type="region of interest" description="Disordered" evidence="1">
    <location>
        <begin position="441"/>
        <end position="460"/>
    </location>
</feature>
<feature type="compositionally biased region" description="Basic and acidic residues" evidence="1">
    <location>
        <begin position="69"/>
        <end position="80"/>
    </location>
</feature>
<feature type="compositionally biased region" description="Polar residues" evidence="1">
    <location>
        <begin position="91"/>
        <end position="100"/>
    </location>
</feature>